<keyword evidence="3" id="KW-1185">Reference proteome</keyword>
<reference evidence="2 3" key="1">
    <citation type="journal article" date="2020" name="Mol. Biol. Evol.">
        <title>Distinct Expression and Methylation Patterns for Genes with Different Fates following a Single Whole-Genome Duplication in Flowering Plants.</title>
        <authorList>
            <person name="Shi T."/>
            <person name="Rahmani R.S."/>
            <person name="Gugger P.F."/>
            <person name="Wang M."/>
            <person name="Li H."/>
            <person name="Zhang Y."/>
            <person name="Li Z."/>
            <person name="Wang Q."/>
            <person name="Van de Peer Y."/>
            <person name="Marchal K."/>
            <person name="Chen J."/>
        </authorList>
    </citation>
    <scope>NUCLEOTIDE SEQUENCE [LARGE SCALE GENOMIC DNA]</scope>
    <source>
        <tissue evidence="2">Leaf</tissue>
    </source>
</reference>
<evidence type="ECO:0000313" key="3">
    <source>
        <dbReference type="Proteomes" id="UP000607653"/>
    </source>
</evidence>
<proteinExistence type="predicted"/>
<name>A0A822XPF2_NELNU</name>
<evidence type="ECO:0000313" key="2">
    <source>
        <dbReference type="EMBL" id="DAD22310.1"/>
    </source>
</evidence>
<sequence>MVLKKITFLFLLVSASLISITFAGREFMDKPVTEVSAASERNHCTTTTKQLPFMRGFSELTQKIMAPTILHQPL</sequence>
<gene>
    <name evidence="2" type="ORF">HUJ06_023773</name>
</gene>
<feature type="signal peptide" evidence="1">
    <location>
        <begin position="1"/>
        <end position="23"/>
    </location>
</feature>
<accession>A0A822XPF2</accession>
<keyword evidence="1" id="KW-0732">Signal</keyword>
<organism evidence="2 3">
    <name type="scientific">Nelumbo nucifera</name>
    <name type="common">Sacred lotus</name>
    <dbReference type="NCBI Taxonomy" id="4432"/>
    <lineage>
        <taxon>Eukaryota</taxon>
        <taxon>Viridiplantae</taxon>
        <taxon>Streptophyta</taxon>
        <taxon>Embryophyta</taxon>
        <taxon>Tracheophyta</taxon>
        <taxon>Spermatophyta</taxon>
        <taxon>Magnoliopsida</taxon>
        <taxon>Proteales</taxon>
        <taxon>Nelumbonaceae</taxon>
        <taxon>Nelumbo</taxon>
    </lineage>
</organism>
<dbReference type="Proteomes" id="UP000607653">
    <property type="component" value="Unassembled WGS sequence"/>
</dbReference>
<dbReference type="AlphaFoldDB" id="A0A822XPF2"/>
<protein>
    <submittedName>
        <fullName evidence="2">Uncharacterized protein</fullName>
    </submittedName>
</protein>
<feature type="chain" id="PRO_5032276095" evidence="1">
    <location>
        <begin position="24"/>
        <end position="74"/>
    </location>
</feature>
<evidence type="ECO:0000256" key="1">
    <source>
        <dbReference type="SAM" id="SignalP"/>
    </source>
</evidence>
<dbReference type="EMBL" id="DUZY01000001">
    <property type="protein sequence ID" value="DAD22310.1"/>
    <property type="molecule type" value="Genomic_DNA"/>
</dbReference>
<comment type="caution">
    <text evidence="2">The sequence shown here is derived from an EMBL/GenBank/DDBJ whole genome shotgun (WGS) entry which is preliminary data.</text>
</comment>